<reference evidence="1" key="2">
    <citation type="journal article" date="2015" name="Fish Shellfish Immunol.">
        <title>Early steps in the European eel (Anguilla anguilla)-Vibrio vulnificus interaction in the gills: Role of the RtxA13 toxin.</title>
        <authorList>
            <person name="Callol A."/>
            <person name="Pajuelo D."/>
            <person name="Ebbesson L."/>
            <person name="Teles M."/>
            <person name="MacKenzie S."/>
            <person name="Amaro C."/>
        </authorList>
    </citation>
    <scope>NUCLEOTIDE SEQUENCE</scope>
</reference>
<accession>A0A0E9WA51</accession>
<name>A0A0E9WA51_ANGAN</name>
<dbReference type="AlphaFoldDB" id="A0A0E9WA51"/>
<sequence>MLSPENEEAFHSGMAVDAINPMKPMKASVKPRSCIPEFAIVPRPKTIFYKA</sequence>
<evidence type="ECO:0000313" key="1">
    <source>
        <dbReference type="EMBL" id="JAH86353.1"/>
    </source>
</evidence>
<organism evidence="1">
    <name type="scientific">Anguilla anguilla</name>
    <name type="common">European freshwater eel</name>
    <name type="synonym">Muraena anguilla</name>
    <dbReference type="NCBI Taxonomy" id="7936"/>
    <lineage>
        <taxon>Eukaryota</taxon>
        <taxon>Metazoa</taxon>
        <taxon>Chordata</taxon>
        <taxon>Craniata</taxon>
        <taxon>Vertebrata</taxon>
        <taxon>Euteleostomi</taxon>
        <taxon>Actinopterygii</taxon>
        <taxon>Neopterygii</taxon>
        <taxon>Teleostei</taxon>
        <taxon>Anguilliformes</taxon>
        <taxon>Anguillidae</taxon>
        <taxon>Anguilla</taxon>
    </lineage>
</organism>
<proteinExistence type="predicted"/>
<reference evidence="1" key="1">
    <citation type="submission" date="2014-11" db="EMBL/GenBank/DDBJ databases">
        <authorList>
            <person name="Amaro Gonzalez C."/>
        </authorList>
    </citation>
    <scope>NUCLEOTIDE SEQUENCE</scope>
</reference>
<dbReference type="EMBL" id="GBXM01022224">
    <property type="protein sequence ID" value="JAH86353.1"/>
    <property type="molecule type" value="Transcribed_RNA"/>
</dbReference>
<protein>
    <submittedName>
        <fullName evidence="1">Uncharacterized protein</fullName>
    </submittedName>
</protein>